<protein>
    <submittedName>
        <fullName evidence="1">Uncharacterized protein</fullName>
    </submittedName>
</protein>
<accession>A0A328HCG5</accession>
<proteinExistence type="predicted"/>
<evidence type="ECO:0000313" key="1">
    <source>
        <dbReference type="EMBL" id="RAM35831.1"/>
    </source>
</evidence>
<dbReference type="OrthoDB" id="4950636at2"/>
<dbReference type="AlphaFoldDB" id="A0A328HCG5"/>
<sequence length="99" mass="10825">MYSCAGSRFRSVQYREIRGMSVNEYEASLIIRAGAELLRVASSDPRSEEGYEAVKANISEALEGIAEALANFEASSGAPSRSTGWVQDLHRVADDIVQR</sequence>
<gene>
    <name evidence="1" type="ORF">DBZ45_16780</name>
</gene>
<dbReference type="Proteomes" id="UP000249166">
    <property type="component" value="Unassembled WGS sequence"/>
</dbReference>
<evidence type="ECO:0000313" key="2">
    <source>
        <dbReference type="Proteomes" id="UP000249166"/>
    </source>
</evidence>
<comment type="caution">
    <text evidence="1">The sequence shown here is derived from an EMBL/GenBank/DDBJ whole genome shotgun (WGS) entry which is preliminary data.</text>
</comment>
<name>A0A328HCG5_ARTGO</name>
<reference evidence="1 2" key="1">
    <citation type="submission" date="2018-04" db="EMBL/GenBank/DDBJ databases">
        <title>Bacteria isolated from cave deposits of Manipur.</title>
        <authorList>
            <person name="Sahoo D."/>
            <person name="Sarangthem I."/>
            <person name="Nandeibam J."/>
        </authorList>
    </citation>
    <scope>NUCLEOTIDE SEQUENCE [LARGE SCALE GENOMIC DNA]</scope>
    <source>
        <strain evidence="2">mrc11</strain>
    </source>
</reference>
<dbReference type="EMBL" id="QLNP01000098">
    <property type="protein sequence ID" value="RAM35831.1"/>
    <property type="molecule type" value="Genomic_DNA"/>
</dbReference>
<organism evidence="1 2">
    <name type="scientific">Arthrobacter globiformis</name>
    <dbReference type="NCBI Taxonomy" id="1665"/>
    <lineage>
        <taxon>Bacteria</taxon>
        <taxon>Bacillati</taxon>
        <taxon>Actinomycetota</taxon>
        <taxon>Actinomycetes</taxon>
        <taxon>Micrococcales</taxon>
        <taxon>Micrococcaceae</taxon>
        <taxon>Arthrobacter</taxon>
    </lineage>
</organism>